<comment type="caution">
    <text evidence="1">The sequence shown here is derived from an EMBL/GenBank/DDBJ whole genome shotgun (WGS) entry which is preliminary data.</text>
</comment>
<evidence type="ECO:0000313" key="2">
    <source>
        <dbReference type="Proteomes" id="UP000037069"/>
    </source>
</evidence>
<sequence>MAPTALNVFTDSQNAISAISGEQMSVRPAFEKIANKNQQNQLQQQHCVLEKDVHIKRIKGREIKPISKIILSLLSSSVGQFQTTYLTYQLGLPIPKICLSYEDKHLINYEETSQGHSSVGYLLSFDKSTELISLLTATQSFSEFGSYMDHEGSSTNRPARISNAGN</sequence>
<proteinExistence type="predicted"/>
<evidence type="ECO:0000313" key="1">
    <source>
        <dbReference type="EMBL" id="KNC32810.1"/>
    </source>
</evidence>
<organism evidence="1 2">
    <name type="scientific">Lucilia cuprina</name>
    <name type="common">Green bottle fly</name>
    <name type="synonym">Australian sheep blowfly</name>
    <dbReference type="NCBI Taxonomy" id="7375"/>
    <lineage>
        <taxon>Eukaryota</taxon>
        <taxon>Metazoa</taxon>
        <taxon>Ecdysozoa</taxon>
        <taxon>Arthropoda</taxon>
        <taxon>Hexapoda</taxon>
        <taxon>Insecta</taxon>
        <taxon>Pterygota</taxon>
        <taxon>Neoptera</taxon>
        <taxon>Endopterygota</taxon>
        <taxon>Diptera</taxon>
        <taxon>Brachycera</taxon>
        <taxon>Muscomorpha</taxon>
        <taxon>Oestroidea</taxon>
        <taxon>Calliphoridae</taxon>
        <taxon>Luciliinae</taxon>
        <taxon>Lucilia</taxon>
    </lineage>
</organism>
<name>A0A0L0CKL8_LUCCU</name>
<protein>
    <submittedName>
        <fullName evidence="1">Uncharacterized protein</fullName>
    </submittedName>
</protein>
<keyword evidence="2" id="KW-1185">Reference proteome</keyword>
<gene>
    <name evidence="1" type="ORF">FF38_00277</name>
</gene>
<reference evidence="1 2" key="1">
    <citation type="journal article" date="2015" name="Nat. Commun.">
        <title>Lucilia cuprina genome unlocks parasitic fly biology to underpin future interventions.</title>
        <authorList>
            <person name="Anstead C.A."/>
            <person name="Korhonen P.K."/>
            <person name="Young N.D."/>
            <person name="Hall R.S."/>
            <person name="Jex A.R."/>
            <person name="Murali S.C."/>
            <person name="Hughes D.S."/>
            <person name="Lee S.F."/>
            <person name="Perry T."/>
            <person name="Stroehlein A.J."/>
            <person name="Ansell B.R."/>
            <person name="Breugelmans B."/>
            <person name="Hofmann A."/>
            <person name="Qu J."/>
            <person name="Dugan S."/>
            <person name="Lee S.L."/>
            <person name="Chao H."/>
            <person name="Dinh H."/>
            <person name="Han Y."/>
            <person name="Doddapaneni H.V."/>
            <person name="Worley K.C."/>
            <person name="Muzny D.M."/>
            <person name="Ioannidis P."/>
            <person name="Waterhouse R.M."/>
            <person name="Zdobnov E.M."/>
            <person name="James P.J."/>
            <person name="Bagnall N.H."/>
            <person name="Kotze A.C."/>
            <person name="Gibbs R.A."/>
            <person name="Richards S."/>
            <person name="Batterham P."/>
            <person name="Gasser R.B."/>
        </authorList>
    </citation>
    <scope>NUCLEOTIDE SEQUENCE [LARGE SCALE GENOMIC DNA]</scope>
    <source>
        <strain evidence="1 2">LS</strain>
        <tissue evidence="1">Full body</tissue>
    </source>
</reference>
<dbReference type="EMBL" id="JRES01000266">
    <property type="protein sequence ID" value="KNC32810.1"/>
    <property type="molecule type" value="Genomic_DNA"/>
</dbReference>
<dbReference type="AlphaFoldDB" id="A0A0L0CKL8"/>
<dbReference type="Proteomes" id="UP000037069">
    <property type="component" value="Unassembled WGS sequence"/>
</dbReference>
<accession>A0A0L0CKL8</accession>